<keyword evidence="3" id="KW-1185">Reference proteome</keyword>
<evidence type="ECO:0000313" key="2">
    <source>
        <dbReference type="EMBL" id="GHI57662.1"/>
    </source>
</evidence>
<reference evidence="3" key="1">
    <citation type="submission" date="2023-07" db="EMBL/GenBank/DDBJ databases">
        <title>Whole genome shotgun sequence of Streptomyces achromogenes subsp. rubradiris NBRC 14000.</title>
        <authorList>
            <person name="Komaki H."/>
            <person name="Tamura T."/>
        </authorList>
    </citation>
    <scope>NUCLEOTIDE SEQUENCE [LARGE SCALE GENOMIC DNA]</scope>
    <source>
        <strain evidence="3">NBRC 14000</strain>
    </source>
</reference>
<name>A0ABQ3RPF9_STRRR</name>
<organism evidence="2 3">
    <name type="scientific">Streptomyces rubradiris</name>
    <name type="common">Streptomyces achromogenes subsp. rubradiris</name>
    <dbReference type="NCBI Taxonomy" id="285531"/>
    <lineage>
        <taxon>Bacteria</taxon>
        <taxon>Bacillati</taxon>
        <taxon>Actinomycetota</taxon>
        <taxon>Actinomycetes</taxon>
        <taxon>Kitasatosporales</taxon>
        <taxon>Streptomycetaceae</taxon>
        <taxon>Streptomyces</taxon>
    </lineage>
</organism>
<evidence type="ECO:0000256" key="1">
    <source>
        <dbReference type="SAM" id="MobiDB-lite"/>
    </source>
</evidence>
<sequence>MRVVRSSARERPDGSPFRADMKAAGRQGVWEIRTEASDQPLGPVRRGNAFTSRRGGTYGLWVTQSSSAGQRCAQSGGSVSL</sequence>
<accession>A0ABQ3RPF9</accession>
<dbReference type="EMBL" id="BNEA01000015">
    <property type="protein sequence ID" value="GHI57662.1"/>
    <property type="molecule type" value="Genomic_DNA"/>
</dbReference>
<dbReference type="Proteomes" id="UP000646738">
    <property type="component" value="Unassembled WGS sequence"/>
</dbReference>
<feature type="compositionally biased region" description="Basic and acidic residues" evidence="1">
    <location>
        <begin position="7"/>
        <end position="23"/>
    </location>
</feature>
<gene>
    <name evidence="2" type="ORF">Srubr_75080</name>
</gene>
<protein>
    <submittedName>
        <fullName evidence="2">Uncharacterized protein</fullName>
    </submittedName>
</protein>
<feature type="region of interest" description="Disordered" evidence="1">
    <location>
        <begin position="1"/>
        <end position="24"/>
    </location>
</feature>
<evidence type="ECO:0000313" key="3">
    <source>
        <dbReference type="Proteomes" id="UP000646738"/>
    </source>
</evidence>
<comment type="caution">
    <text evidence="2">The sequence shown here is derived from an EMBL/GenBank/DDBJ whole genome shotgun (WGS) entry which is preliminary data.</text>
</comment>
<proteinExistence type="predicted"/>